<accession>A0A5S9NLC8</accession>
<comment type="pathway">
    <text evidence="1">Lipid metabolism.</text>
</comment>
<evidence type="ECO:0000259" key="5">
    <source>
        <dbReference type="SMART" id="SM00563"/>
    </source>
</evidence>
<keyword evidence="2" id="KW-0808">Transferase</keyword>
<dbReference type="EMBL" id="CACSIM010000002">
    <property type="protein sequence ID" value="CAA0098910.1"/>
    <property type="molecule type" value="Genomic_DNA"/>
</dbReference>
<dbReference type="Proteomes" id="UP000439591">
    <property type="component" value="Unassembled WGS sequence"/>
</dbReference>
<reference evidence="8 9" key="1">
    <citation type="submission" date="2019-11" db="EMBL/GenBank/DDBJ databases">
        <authorList>
            <person name="Holert J."/>
        </authorList>
    </citation>
    <scope>NUCLEOTIDE SEQUENCE [LARGE SCALE GENOMIC DNA]</scope>
    <source>
        <strain evidence="7">BC3_2A</strain>
        <strain evidence="6">SB11_1A</strain>
    </source>
</reference>
<dbReference type="PANTHER" id="PTHR10434">
    <property type="entry name" value="1-ACYL-SN-GLYCEROL-3-PHOSPHATE ACYLTRANSFERASE"/>
    <property type="match status" value="1"/>
</dbReference>
<evidence type="ECO:0000313" key="6">
    <source>
        <dbReference type="EMBL" id="CAA0091554.1"/>
    </source>
</evidence>
<evidence type="ECO:0000313" key="9">
    <source>
        <dbReference type="Proteomes" id="UP000439591"/>
    </source>
</evidence>
<dbReference type="GO" id="GO:0006654">
    <property type="term" value="P:phosphatidic acid biosynthetic process"/>
    <property type="evidence" value="ECO:0007669"/>
    <property type="project" value="TreeGrafter"/>
</dbReference>
<dbReference type="SUPFAM" id="SSF69593">
    <property type="entry name" value="Glycerol-3-phosphate (1)-acyltransferase"/>
    <property type="match status" value="1"/>
</dbReference>
<evidence type="ECO:0000256" key="1">
    <source>
        <dbReference type="ARBA" id="ARBA00005189"/>
    </source>
</evidence>
<organism evidence="6 8">
    <name type="scientific">Zhongshania aliphaticivorans</name>
    <dbReference type="NCBI Taxonomy" id="1470434"/>
    <lineage>
        <taxon>Bacteria</taxon>
        <taxon>Pseudomonadati</taxon>
        <taxon>Pseudomonadota</taxon>
        <taxon>Gammaproteobacteria</taxon>
        <taxon>Cellvibrionales</taxon>
        <taxon>Spongiibacteraceae</taxon>
        <taxon>Zhongshania</taxon>
    </lineage>
</organism>
<evidence type="ECO:0000256" key="2">
    <source>
        <dbReference type="ARBA" id="ARBA00022679"/>
    </source>
</evidence>
<dbReference type="PANTHER" id="PTHR10434:SF66">
    <property type="entry name" value="PHOSPHOLIPID_GLYCEROL ACYLTRANSFERASE DOMAIN-CONTAINING PROTEIN"/>
    <property type="match status" value="1"/>
</dbReference>
<dbReference type="AlphaFoldDB" id="A0A5S9NLC8"/>
<keyword evidence="8" id="KW-1185">Reference proteome</keyword>
<gene>
    <name evidence="6" type="ORF">IHBHHGIJ_02170</name>
    <name evidence="7" type="ORF">KFEGEMFD_01772</name>
</gene>
<feature type="domain" description="Phospholipid/glycerol acyltransferase" evidence="5">
    <location>
        <begin position="86"/>
        <end position="191"/>
    </location>
</feature>
<proteinExistence type="predicted"/>
<keyword evidence="3" id="KW-0012">Acyltransferase</keyword>
<keyword evidence="4" id="KW-1133">Transmembrane helix</keyword>
<dbReference type="EMBL" id="CACSIK010000001">
    <property type="protein sequence ID" value="CAA0091554.1"/>
    <property type="molecule type" value="Genomic_DNA"/>
</dbReference>
<dbReference type="GO" id="GO:0003841">
    <property type="term" value="F:1-acylglycerol-3-phosphate O-acyltransferase activity"/>
    <property type="evidence" value="ECO:0007669"/>
    <property type="project" value="TreeGrafter"/>
</dbReference>
<evidence type="ECO:0000256" key="3">
    <source>
        <dbReference type="ARBA" id="ARBA00023315"/>
    </source>
</evidence>
<dbReference type="InterPro" id="IPR002123">
    <property type="entry name" value="Plipid/glycerol_acylTrfase"/>
</dbReference>
<evidence type="ECO:0000313" key="7">
    <source>
        <dbReference type="EMBL" id="CAA0098910.1"/>
    </source>
</evidence>
<keyword evidence="4" id="KW-0812">Transmembrane</keyword>
<dbReference type="Proteomes" id="UP000435877">
    <property type="component" value="Unassembled WGS sequence"/>
</dbReference>
<dbReference type="Pfam" id="PF01553">
    <property type="entry name" value="Acyltransferase"/>
    <property type="match status" value="1"/>
</dbReference>
<keyword evidence="4" id="KW-0472">Membrane</keyword>
<evidence type="ECO:0000256" key="4">
    <source>
        <dbReference type="SAM" id="Phobius"/>
    </source>
</evidence>
<evidence type="ECO:0000313" key="8">
    <source>
        <dbReference type="Proteomes" id="UP000435877"/>
    </source>
</evidence>
<dbReference type="CDD" id="cd07989">
    <property type="entry name" value="LPLAT_AGPAT-like"/>
    <property type="match status" value="1"/>
</dbReference>
<name>A0A5S9NLC8_9GAMM</name>
<sequence length="250" mass="28032">MTLLSRLNYYWRLIATAISFLLFGIGGVVIPAIATPVLYLIARDKRQNAARKLVHFSFKSFVYIMRGLGVLRWDIKGEEKLKRQNGLVLANHPTLIDVVFLVALIPNANCVVKERLLRNPAMRGFISLTGYIPNNDSTGLLDSESDFGGLLVVFPEGTRSTAGQPLKMQRGAANIAIRKKTNITPVIIQCNPATLSKQHKWYHIPERTFTVSITVKDDINISEYLDTPATLAARHLTKHLEQYFSQEAKV</sequence>
<dbReference type="SMART" id="SM00563">
    <property type="entry name" value="PlsC"/>
    <property type="match status" value="1"/>
</dbReference>
<feature type="transmembrane region" description="Helical" evidence="4">
    <location>
        <begin position="13"/>
        <end position="41"/>
    </location>
</feature>
<protein>
    <recommendedName>
        <fullName evidence="5">Phospholipid/glycerol acyltransferase domain-containing protein</fullName>
    </recommendedName>
</protein>